<proteinExistence type="predicted"/>
<evidence type="ECO:0000313" key="4">
    <source>
        <dbReference type="Proteomes" id="UP000323000"/>
    </source>
</evidence>
<dbReference type="GO" id="GO:0043565">
    <property type="term" value="F:sequence-specific DNA binding"/>
    <property type="evidence" value="ECO:0007669"/>
    <property type="project" value="InterPro"/>
</dbReference>
<dbReference type="CDD" id="cd00303">
    <property type="entry name" value="retropepsin_like"/>
    <property type="match status" value="1"/>
</dbReference>
<dbReference type="InterPro" id="IPR053293">
    <property type="entry name" value="OCM_Kinase"/>
</dbReference>
<feature type="region of interest" description="Disordered" evidence="1">
    <location>
        <begin position="170"/>
        <end position="189"/>
    </location>
</feature>
<protein>
    <recommendedName>
        <fullName evidence="2">DOG1 domain-containing protein</fullName>
    </recommendedName>
</protein>
<feature type="compositionally biased region" description="Basic and acidic residues" evidence="1">
    <location>
        <begin position="179"/>
        <end position="189"/>
    </location>
</feature>
<dbReference type="OrthoDB" id="1611096at2759"/>
<gene>
    <name evidence="3" type="ORF">EZV62_004318</name>
</gene>
<organism evidence="3 4">
    <name type="scientific">Acer yangbiense</name>
    <dbReference type="NCBI Taxonomy" id="1000413"/>
    <lineage>
        <taxon>Eukaryota</taxon>
        <taxon>Viridiplantae</taxon>
        <taxon>Streptophyta</taxon>
        <taxon>Embryophyta</taxon>
        <taxon>Tracheophyta</taxon>
        <taxon>Spermatophyta</taxon>
        <taxon>Magnoliopsida</taxon>
        <taxon>eudicotyledons</taxon>
        <taxon>Gunneridae</taxon>
        <taxon>Pentapetalae</taxon>
        <taxon>rosids</taxon>
        <taxon>malvids</taxon>
        <taxon>Sapindales</taxon>
        <taxon>Sapindaceae</taxon>
        <taxon>Hippocastanoideae</taxon>
        <taxon>Acereae</taxon>
        <taxon>Acer</taxon>
    </lineage>
</organism>
<dbReference type="Pfam" id="PF08284">
    <property type="entry name" value="RVP_2"/>
    <property type="match status" value="1"/>
</dbReference>
<dbReference type="Pfam" id="PF14144">
    <property type="entry name" value="DOG1"/>
    <property type="match status" value="1"/>
</dbReference>
<dbReference type="Proteomes" id="UP000323000">
    <property type="component" value="Chromosome 2"/>
</dbReference>
<dbReference type="PANTHER" id="PTHR47209:SF4">
    <property type="entry name" value="SEED DORMANCY CONTROL PROTEIN"/>
    <property type="match status" value="1"/>
</dbReference>
<evidence type="ECO:0000259" key="2">
    <source>
        <dbReference type="PROSITE" id="PS51806"/>
    </source>
</evidence>
<feature type="domain" description="DOG1" evidence="2">
    <location>
        <begin position="205"/>
        <end position="396"/>
    </location>
</feature>
<sequence length="396" mass="45394">MRGKVKNRELTILVDSGSTYNFLGPDAAKFTGVEVKNTNVFWVTVGGGGKISSQAKCTAFTWAMQGVEFTTEMRLLALGGFNAMLGMQWLKEVGPILLDAKKLSMKFKWHSKWITLQRIKEDRKLFVMTGKNIGEQLRKAQRRAKPIIHLYSLEMEKEIEETPYRNSLEETDMEERENDDGTVRKGIGREDGDEMDAMVEGVQCMTLRKSETTKRGEEISWGKYGLWRQGQANQLKARWELEEVTEEELNKFCSHYNCATVPAQLKDVALFFMPRWTPSHELAALSWLGDWRPSAILELIRGLARSSSSFLSDSSGIEQLISHVIHEIRIEETIIDEEMAEIQATCILHLPFSRMKKKQSGGSSLGFIQEEFKKIERVITKAQQLRSTFHFDYYLE</sequence>
<name>A0A5C7IJD2_9ROSI</name>
<evidence type="ECO:0000256" key="1">
    <source>
        <dbReference type="SAM" id="MobiDB-lite"/>
    </source>
</evidence>
<dbReference type="AlphaFoldDB" id="A0A5C7IJD2"/>
<dbReference type="PROSITE" id="PS51806">
    <property type="entry name" value="DOG1"/>
    <property type="match status" value="1"/>
</dbReference>
<dbReference type="InterPro" id="IPR025422">
    <property type="entry name" value="TGA_domain"/>
</dbReference>
<dbReference type="PANTHER" id="PTHR47209">
    <property type="entry name" value="OS06G0639500 PROTEIN"/>
    <property type="match status" value="1"/>
</dbReference>
<dbReference type="InterPro" id="IPR021109">
    <property type="entry name" value="Peptidase_aspartic_dom_sf"/>
</dbReference>
<comment type="caution">
    <text evidence="3">The sequence shown here is derived from an EMBL/GenBank/DDBJ whole genome shotgun (WGS) entry which is preliminary data.</text>
</comment>
<dbReference type="GO" id="GO:0006351">
    <property type="term" value="P:DNA-templated transcription"/>
    <property type="evidence" value="ECO:0007669"/>
    <property type="project" value="InterPro"/>
</dbReference>
<evidence type="ECO:0000313" key="3">
    <source>
        <dbReference type="EMBL" id="TXG69383.1"/>
    </source>
</evidence>
<keyword evidence="4" id="KW-1185">Reference proteome</keyword>
<accession>A0A5C7IJD2</accession>
<reference evidence="4" key="1">
    <citation type="journal article" date="2019" name="Gigascience">
        <title>De novo genome assembly of the endangered Acer yangbiense, a plant species with extremely small populations endemic to Yunnan Province, China.</title>
        <authorList>
            <person name="Yang J."/>
            <person name="Wariss H.M."/>
            <person name="Tao L."/>
            <person name="Zhang R."/>
            <person name="Yun Q."/>
            <person name="Hollingsworth P."/>
            <person name="Dao Z."/>
            <person name="Luo G."/>
            <person name="Guo H."/>
            <person name="Ma Y."/>
            <person name="Sun W."/>
        </authorList>
    </citation>
    <scope>NUCLEOTIDE SEQUENCE [LARGE SCALE GENOMIC DNA]</scope>
    <source>
        <strain evidence="4">cv. Malutang</strain>
    </source>
</reference>
<dbReference type="EMBL" id="VAHF01000002">
    <property type="protein sequence ID" value="TXG69383.1"/>
    <property type="molecule type" value="Genomic_DNA"/>
</dbReference>
<dbReference type="SUPFAM" id="SSF50630">
    <property type="entry name" value="Acid proteases"/>
    <property type="match status" value="1"/>
</dbReference>
<dbReference type="Gene3D" id="2.40.70.10">
    <property type="entry name" value="Acid Proteases"/>
    <property type="match status" value="1"/>
</dbReference>